<keyword evidence="1" id="KW-1133">Transmembrane helix</keyword>
<keyword evidence="3" id="KW-1185">Reference proteome</keyword>
<name>A0A8J6CMK7_9ROSI</name>
<feature type="transmembrane region" description="Helical" evidence="1">
    <location>
        <begin position="54"/>
        <end position="77"/>
    </location>
</feature>
<protein>
    <submittedName>
        <fullName evidence="2">Uncharacterized protein</fullName>
    </submittedName>
</protein>
<sequence>MTLFSQRSSTFSSIWISNDQTPPAALSHRCFFFFCQYNYLIKYIYLKAKTKGKVLIHPFLGFLASFCLIPNSLILYFSSSPRHLHSFTFYLSPKKLISIVN</sequence>
<comment type="caution">
    <text evidence="2">The sequence shown here is derived from an EMBL/GenBank/DDBJ whole genome shotgun (WGS) entry which is preliminary data.</text>
</comment>
<organism evidence="2 3">
    <name type="scientific">Gossypium anomalum</name>
    <dbReference type="NCBI Taxonomy" id="47600"/>
    <lineage>
        <taxon>Eukaryota</taxon>
        <taxon>Viridiplantae</taxon>
        <taxon>Streptophyta</taxon>
        <taxon>Embryophyta</taxon>
        <taxon>Tracheophyta</taxon>
        <taxon>Spermatophyta</taxon>
        <taxon>Magnoliopsida</taxon>
        <taxon>eudicotyledons</taxon>
        <taxon>Gunneridae</taxon>
        <taxon>Pentapetalae</taxon>
        <taxon>rosids</taxon>
        <taxon>malvids</taxon>
        <taxon>Malvales</taxon>
        <taxon>Malvaceae</taxon>
        <taxon>Malvoideae</taxon>
        <taxon>Gossypium</taxon>
    </lineage>
</organism>
<accession>A0A8J6CMK7</accession>
<evidence type="ECO:0000256" key="1">
    <source>
        <dbReference type="SAM" id="Phobius"/>
    </source>
</evidence>
<dbReference type="EMBL" id="JAHUZN010000012">
    <property type="protein sequence ID" value="KAG8476391.1"/>
    <property type="molecule type" value="Genomic_DNA"/>
</dbReference>
<dbReference type="AlphaFoldDB" id="A0A8J6CMK7"/>
<keyword evidence="1" id="KW-0472">Membrane</keyword>
<reference evidence="2 3" key="1">
    <citation type="journal article" date="2021" name="bioRxiv">
        <title>The Gossypium anomalum genome as a resource for cotton improvement and evolutionary analysis of hybrid incompatibility.</title>
        <authorList>
            <person name="Grover C.E."/>
            <person name="Yuan D."/>
            <person name="Arick M.A."/>
            <person name="Miller E.R."/>
            <person name="Hu G."/>
            <person name="Peterson D.G."/>
            <person name="Wendel J.F."/>
            <person name="Udall J.A."/>
        </authorList>
    </citation>
    <scope>NUCLEOTIDE SEQUENCE [LARGE SCALE GENOMIC DNA]</scope>
    <source>
        <strain evidence="2">JFW-Udall</strain>
        <tissue evidence="2">Leaf</tissue>
    </source>
</reference>
<gene>
    <name evidence="2" type="ORF">CXB51_033263</name>
</gene>
<keyword evidence="1" id="KW-0812">Transmembrane</keyword>
<evidence type="ECO:0000313" key="2">
    <source>
        <dbReference type="EMBL" id="KAG8476391.1"/>
    </source>
</evidence>
<evidence type="ECO:0000313" key="3">
    <source>
        <dbReference type="Proteomes" id="UP000701853"/>
    </source>
</evidence>
<proteinExistence type="predicted"/>
<dbReference type="Proteomes" id="UP000701853">
    <property type="component" value="Chromosome 12"/>
</dbReference>